<dbReference type="PANTHER" id="PTHR32494">
    <property type="entry name" value="ALLANTOATE DEIMINASE-RELATED"/>
    <property type="match status" value="1"/>
</dbReference>
<dbReference type="Gene3D" id="3.30.70.360">
    <property type="match status" value="1"/>
</dbReference>
<dbReference type="AlphaFoldDB" id="A0A9P9BK79"/>
<dbReference type="InterPro" id="IPR036264">
    <property type="entry name" value="Bact_exopeptidase_dim_dom"/>
</dbReference>
<dbReference type="OrthoDB" id="4676at2759"/>
<evidence type="ECO:0000256" key="2">
    <source>
        <dbReference type="ARBA" id="ARBA00022801"/>
    </source>
</evidence>
<keyword evidence="2" id="KW-0378">Hydrolase</keyword>
<evidence type="ECO:0000256" key="1">
    <source>
        <dbReference type="ARBA" id="ARBA00006247"/>
    </source>
</evidence>
<evidence type="ECO:0000313" key="3">
    <source>
        <dbReference type="EMBL" id="KAH7026364.1"/>
    </source>
</evidence>
<accession>A0A9P9BK79</accession>
<evidence type="ECO:0000313" key="4">
    <source>
        <dbReference type="Proteomes" id="UP000756346"/>
    </source>
</evidence>
<dbReference type="GeneID" id="70188763"/>
<dbReference type="Gene3D" id="3.40.630.10">
    <property type="entry name" value="Zn peptidases"/>
    <property type="match status" value="1"/>
</dbReference>
<dbReference type="RefSeq" id="XP_046009581.1">
    <property type="nucleotide sequence ID" value="XM_046159217.1"/>
</dbReference>
<dbReference type="GO" id="GO:0016813">
    <property type="term" value="F:hydrolase activity, acting on carbon-nitrogen (but not peptide) bonds, in linear amidines"/>
    <property type="evidence" value="ECO:0007669"/>
    <property type="project" value="InterPro"/>
</dbReference>
<dbReference type="CDD" id="cd03884">
    <property type="entry name" value="M20_bAS"/>
    <property type="match status" value="1"/>
</dbReference>
<evidence type="ECO:0008006" key="5">
    <source>
        <dbReference type="Google" id="ProtNLM"/>
    </source>
</evidence>
<protein>
    <recommendedName>
        <fullName evidence="5">Beta-alanine synthase</fullName>
    </recommendedName>
</protein>
<comment type="caution">
    <text evidence="3">The sequence shown here is derived from an EMBL/GenBank/DDBJ whole genome shotgun (WGS) entry which is preliminary data.</text>
</comment>
<comment type="similarity">
    <text evidence="1">Belongs to the peptidase M20A family.</text>
</comment>
<dbReference type="Proteomes" id="UP000756346">
    <property type="component" value="Unassembled WGS sequence"/>
</dbReference>
<reference evidence="3" key="1">
    <citation type="journal article" date="2021" name="Nat. Commun.">
        <title>Genetic determinants of endophytism in the Arabidopsis root mycobiome.</title>
        <authorList>
            <person name="Mesny F."/>
            <person name="Miyauchi S."/>
            <person name="Thiergart T."/>
            <person name="Pickel B."/>
            <person name="Atanasova L."/>
            <person name="Karlsson M."/>
            <person name="Huettel B."/>
            <person name="Barry K.W."/>
            <person name="Haridas S."/>
            <person name="Chen C."/>
            <person name="Bauer D."/>
            <person name="Andreopoulos W."/>
            <person name="Pangilinan J."/>
            <person name="LaButti K."/>
            <person name="Riley R."/>
            <person name="Lipzen A."/>
            <person name="Clum A."/>
            <person name="Drula E."/>
            <person name="Henrissat B."/>
            <person name="Kohler A."/>
            <person name="Grigoriev I.V."/>
            <person name="Martin F.M."/>
            <person name="Hacquard S."/>
        </authorList>
    </citation>
    <scope>NUCLEOTIDE SEQUENCE</scope>
    <source>
        <strain evidence="3">MPI-CAGE-CH-0230</strain>
    </source>
</reference>
<dbReference type="SUPFAM" id="SSF55031">
    <property type="entry name" value="Bacterial exopeptidase dimerisation domain"/>
    <property type="match status" value="1"/>
</dbReference>
<dbReference type="Pfam" id="PF01546">
    <property type="entry name" value="Peptidase_M20"/>
    <property type="match status" value="1"/>
</dbReference>
<proteinExistence type="inferred from homology"/>
<dbReference type="InterPro" id="IPR002933">
    <property type="entry name" value="Peptidase_M20"/>
</dbReference>
<sequence length="473" mass="50749">MTRKIGTCLRQSFRWQQARGLSFTPRIRASNPLLAPSGISINAGRLMETLHESCAWGAAYFADEPQDESRARSGMARLALSDEDAAVRAWLARQVEAVGCTLVTDKMGNMFARMAGSRGSPAPMTAMGSHLDTQPHGGRYDGILGIVAALEVLRSLREHGRRPEFDIGLVNWTNEEGARFPRSMVSSAVWAGDISLDDAWALPDIANPAATLGSELARHGLIGSLECSHDPLRGFPLAAHFELHIEQGPVLEAAGRRVGVVKGSQAYRWFTVQVTGRAAHTGTTPFEMRSDPVLAAANMIAASHEVARCHGALASTGVLKLPAASSTNTIATAVTFTLDIRHPDDDVLDLVQAECFEAFDKACTSPGGKSVDLNYTLDTNSPAAHFDMTCIRAIEMAAENLVGSDGWQHITSGAGHDTVCTSKVCPSAMIFVPCRDGVSHHPEEFCTPQDCALGAQALLEAVLHYDQMRVHGI</sequence>
<organism evidence="3 4">
    <name type="scientific">Microdochium trichocladiopsis</name>
    <dbReference type="NCBI Taxonomy" id="1682393"/>
    <lineage>
        <taxon>Eukaryota</taxon>
        <taxon>Fungi</taxon>
        <taxon>Dikarya</taxon>
        <taxon>Ascomycota</taxon>
        <taxon>Pezizomycotina</taxon>
        <taxon>Sordariomycetes</taxon>
        <taxon>Xylariomycetidae</taxon>
        <taxon>Xylariales</taxon>
        <taxon>Microdochiaceae</taxon>
        <taxon>Microdochium</taxon>
    </lineage>
</organism>
<dbReference type="NCBIfam" id="TIGR01879">
    <property type="entry name" value="hydantase"/>
    <property type="match status" value="1"/>
</dbReference>
<dbReference type="PANTHER" id="PTHR32494:SF20">
    <property type="entry name" value="PEPTIDASE M20 DIMERISATION DOMAIN-CONTAINING PROTEIN"/>
    <property type="match status" value="1"/>
</dbReference>
<dbReference type="InterPro" id="IPR010158">
    <property type="entry name" value="Amidase_Cbmase"/>
</dbReference>
<dbReference type="SUPFAM" id="SSF53187">
    <property type="entry name" value="Zn-dependent exopeptidases"/>
    <property type="match status" value="1"/>
</dbReference>
<dbReference type="EMBL" id="JAGTJQ010000008">
    <property type="protein sequence ID" value="KAH7026364.1"/>
    <property type="molecule type" value="Genomic_DNA"/>
</dbReference>
<keyword evidence="4" id="KW-1185">Reference proteome</keyword>
<gene>
    <name evidence="3" type="ORF">B0I36DRAFT_365940</name>
</gene>
<name>A0A9P9BK79_9PEZI</name>